<sequence>MPHGNAEFNNDDDDVVQIFGEPVWTPQGWSLTPTRMLEAAELSMQLYTEGQPDVTARIHAIHRIHLNDVQNPQPAHYRSLEVRTDRLAADISDELVLVHNLLVNWSDTHERIARVPWQAENEENAAEQLSDPGPPEPPSATTSRRAEKRRASPSPSNAPAEKRGRVEANSGTMVSSAAAEDARPDGKRKSVTIHFGVCSSEGAGSLRPPKKTIKKLVDLEFIPLWLLSKDACRRAAEKETGFKKPMLQNPDGTFVEVDEACPDGYIPEGDLNWMLWNDCTTMQETLMTEYRVDEDIQKMFKAAHSAIFNHTLAESQRAALQRYFAWNRSTWCRKYQLITQSGSDEAIFDLAVVSPTDLDVYVRAEEERVRKEQDKKLAAMQARVDELLAAGASRQVEVHTPLVRSSSTTKNSKAKRHADRNSFRTEIAGVASAGKSNACASAPRTRPSHAATGPTDPSSSRTAALPSASTSTVADPALTKAAPVIDALSAASRRMALRLAGARNELPPRPSLLTLKADVWASILGELGLDGRYEDVVRGLREGFDFEIPRINRTAIAKNAPSATIHREALSEIVFKERERGAYIGPFDLPADVQAVLHNHFQSMPLSLIPKPPDKFRLIQNFSANVGTSQATNELIPRSWATTWSTFRQIVADVLGLPSDSEACTRDVDSAYRLLPVHPSQWPAMVLRTEQGYFIDTRVPFGIGPGTGVFGRVGEAALDIFRAQGLGPLGRWVDDILFFRVREESIADVNSRRAATYASMDDQPFLRRGGKWWVDADGNRHDESYEYPLRDRAESRRADGWHYGDEEIEAWAGRLGLPLHKPTLWSSVFTYAGYVFNIRDRQAGLPVTKAATYCDDIHDWLSSPTHRLEDAQRLLGRLLHASPVVPDSSRHLTRLISFVNVAIKSNAHARSKRHGGSPLDEDLLWWRERLSGGEVWCSIAQYAPQDIQLYVDASSEWGVGIWWGGRVASYRLRSDWRTRQEGRDIQFAEALAIEVGLLHVFATGVRRAALIVHTDNTGVQFGVPRGRMRNAPATTVIERIHALQVEYDVVVHTRRPTLRQSLNQRGGRAPTADDRAESRATKVRVLARSQTSRPSVVALRLSRQAAAPTPALDPPDAASNRRRFVPQPLKIGSSPLRPDVPAPARLAAWRPITAHTSEHLSPAEVASVSAAMASSYSEDTRRSYGSGLARWHQWCDVRVVPEQLRCPAPAELLEYFIIQHAGSFSSDTISTWLSGLRAWHRVWGQTWPVGDMRRAELVARLDSPGDVAAAAAAATAFWGLLRLGEATCSNGGFDPKKNISRNGVTLAAAHGGALTATLALPFTKTNPNGQKVVLTERPSAVDPLLWLQRHLALNTVPENDAHSLFAFQRGRGVTQMKRSTLTSRLKILTRRAEVPVLDGHSFRIGGCTELLRAGNAFDDVRVHGRWSSEAWQRYVREHAEIMAPRLHLDDSALARLAAAEQG</sequence>
<feature type="region of interest" description="Disordered" evidence="2">
    <location>
        <begin position="122"/>
        <end position="187"/>
    </location>
</feature>
<feature type="region of interest" description="Disordered" evidence="2">
    <location>
        <begin position="434"/>
        <end position="473"/>
    </location>
</feature>
<evidence type="ECO:0000313" key="3">
    <source>
        <dbReference type="EMBL" id="KAE8240282.1"/>
    </source>
</evidence>
<dbReference type="InterPro" id="IPR011010">
    <property type="entry name" value="DNA_brk_join_enz"/>
</dbReference>
<dbReference type="GO" id="GO:0015074">
    <property type="term" value="P:DNA integration"/>
    <property type="evidence" value="ECO:0007669"/>
    <property type="project" value="InterPro"/>
</dbReference>
<evidence type="ECO:0000313" key="4">
    <source>
        <dbReference type="Proteomes" id="UP000077521"/>
    </source>
</evidence>
<dbReference type="SUPFAM" id="SSF47823">
    <property type="entry name" value="lambda integrase-like, N-terminal domain"/>
    <property type="match status" value="1"/>
</dbReference>
<dbReference type="GO" id="GO:0003677">
    <property type="term" value="F:DNA binding"/>
    <property type="evidence" value="ECO:0007669"/>
    <property type="project" value="InterPro"/>
</dbReference>
<evidence type="ECO:0000256" key="1">
    <source>
        <dbReference type="SAM" id="Coils"/>
    </source>
</evidence>
<feature type="region of interest" description="Disordered" evidence="2">
    <location>
        <begin position="1101"/>
        <end position="1121"/>
    </location>
</feature>
<comment type="caution">
    <text evidence="3">The sequence shown here is derived from an EMBL/GenBank/DDBJ whole genome shotgun (WGS) entry which is preliminary data.</text>
</comment>
<dbReference type="EMBL" id="LWDF02001120">
    <property type="protein sequence ID" value="KAE8240282.1"/>
    <property type="molecule type" value="Genomic_DNA"/>
</dbReference>
<evidence type="ECO:0000256" key="2">
    <source>
        <dbReference type="SAM" id="MobiDB-lite"/>
    </source>
</evidence>
<evidence type="ECO:0008006" key="5">
    <source>
        <dbReference type="Google" id="ProtNLM"/>
    </source>
</evidence>
<dbReference type="Proteomes" id="UP000077521">
    <property type="component" value="Unassembled WGS sequence"/>
</dbReference>
<dbReference type="InterPro" id="IPR013762">
    <property type="entry name" value="Integrase-like_cat_sf"/>
</dbReference>
<keyword evidence="1" id="KW-0175">Coiled coil</keyword>
<feature type="region of interest" description="Disordered" evidence="2">
    <location>
        <begin position="1058"/>
        <end position="1087"/>
    </location>
</feature>
<organism evidence="3 4">
    <name type="scientific">Tilletia indica</name>
    <dbReference type="NCBI Taxonomy" id="43049"/>
    <lineage>
        <taxon>Eukaryota</taxon>
        <taxon>Fungi</taxon>
        <taxon>Dikarya</taxon>
        <taxon>Basidiomycota</taxon>
        <taxon>Ustilaginomycotina</taxon>
        <taxon>Exobasidiomycetes</taxon>
        <taxon>Tilletiales</taxon>
        <taxon>Tilletiaceae</taxon>
        <taxon>Tilletia</taxon>
    </lineage>
</organism>
<dbReference type="InterPro" id="IPR052055">
    <property type="entry name" value="Hepadnavirus_pol/RT"/>
</dbReference>
<dbReference type="SUPFAM" id="SSF56672">
    <property type="entry name" value="DNA/RNA polymerases"/>
    <property type="match status" value="1"/>
</dbReference>
<gene>
    <name evidence="3" type="ORF">A4X13_0g7872</name>
</gene>
<dbReference type="PANTHER" id="PTHR33050">
    <property type="entry name" value="REVERSE TRANSCRIPTASE DOMAIN-CONTAINING PROTEIN"/>
    <property type="match status" value="1"/>
</dbReference>
<dbReference type="Gene3D" id="1.10.443.10">
    <property type="entry name" value="Intergrase catalytic core"/>
    <property type="match status" value="1"/>
</dbReference>
<dbReference type="SUPFAM" id="SSF56349">
    <property type="entry name" value="DNA breaking-rejoining enzymes"/>
    <property type="match status" value="1"/>
</dbReference>
<proteinExistence type="predicted"/>
<accession>A0A177T4D7</accession>
<feature type="coiled-coil region" evidence="1">
    <location>
        <begin position="363"/>
        <end position="390"/>
    </location>
</feature>
<name>A0A177T4D7_9BASI</name>
<reference evidence="3" key="1">
    <citation type="submission" date="2016-04" db="EMBL/GenBank/DDBJ databases">
        <authorList>
            <person name="Nguyen H.D."/>
            <person name="Samba Siva P."/>
            <person name="Cullis J."/>
            <person name="Levesque C.A."/>
            <person name="Hambleton S."/>
        </authorList>
    </citation>
    <scope>NUCLEOTIDE SEQUENCE</scope>
    <source>
        <strain evidence="3">DAOMC 236416</strain>
    </source>
</reference>
<feature type="region of interest" description="Disordered" evidence="2">
    <location>
        <begin position="398"/>
        <end position="422"/>
    </location>
</feature>
<dbReference type="PANTHER" id="PTHR33050:SF7">
    <property type="entry name" value="RIBONUCLEASE H"/>
    <property type="match status" value="1"/>
</dbReference>
<feature type="compositionally biased region" description="Low complexity" evidence="2">
    <location>
        <begin position="1105"/>
        <end position="1118"/>
    </location>
</feature>
<protein>
    <recommendedName>
        <fullName evidence="5">Core-binding (CB) domain-containing protein</fullName>
    </recommendedName>
</protein>
<dbReference type="GO" id="GO:0006310">
    <property type="term" value="P:DNA recombination"/>
    <property type="evidence" value="ECO:0007669"/>
    <property type="project" value="InterPro"/>
</dbReference>
<keyword evidence="4" id="KW-1185">Reference proteome</keyword>
<feature type="compositionally biased region" description="Polar residues" evidence="2">
    <location>
        <begin position="455"/>
        <end position="473"/>
    </location>
</feature>
<reference evidence="3" key="2">
    <citation type="journal article" date="2019" name="IMA Fungus">
        <title>Genome sequencing and comparison of five Tilletia species to identify candidate genes for the detection of regulated species infecting wheat.</title>
        <authorList>
            <person name="Nguyen H.D.T."/>
            <person name="Sultana T."/>
            <person name="Kesanakurti P."/>
            <person name="Hambleton S."/>
        </authorList>
    </citation>
    <scope>NUCLEOTIDE SEQUENCE</scope>
    <source>
        <strain evidence="3">DAOMC 236416</strain>
    </source>
</reference>
<dbReference type="InterPro" id="IPR043502">
    <property type="entry name" value="DNA/RNA_pol_sf"/>
</dbReference>
<feature type="compositionally biased region" description="Basic and acidic residues" evidence="2">
    <location>
        <begin position="1071"/>
        <end position="1080"/>
    </location>
</feature>